<evidence type="ECO:0000313" key="2">
    <source>
        <dbReference type="Proteomes" id="UP000198744"/>
    </source>
</evidence>
<evidence type="ECO:0000313" key="1">
    <source>
        <dbReference type="EMBL" id="SEM78406.1"/>
    </source>
</evidence>
<protein>
    <submittedName>
        <fullName evidence="1">Uncharacterized protein</fullName>
    </submittedName>
</protein>
<accession>A0A1H8B6L6</accession>
<dbReference type="EMBL" id="FOBS01000047">
    <property type="protein sequence ID" value="SEM78406.1"/>
    <property type="molecule type" value="Genomic_DNA"/>
</dbReference>
<organism evidence="1 2">
    <name type="scientific">Syntrophus gentianae</name>
    <dbReference type="NCBI Taxonomy" id="43775"/>
    <lineage>
        <taxon>Bacteria</taxon>
        <taxon>Pseudomonadati</taxon>
        <taxon>Thermodesulfobacteriota</taxon>
        <taxon>Syntrophia</taxon>
        <taxon>Syntrophales</taxon>
        <taxon>Syntrophaceae</taxon>
        <taxon>Syntrophus</taxon>
    </lineage>
</organism>
<dbReference type="AlphaFoldDB" id="A0A1H8B6L6"/>
<reference evidence="1 2" key="1">
    <citation type="submission" date="2016-10" db="EMBL/GenBank/DDBJ databases">
        <authorList>
            <person name="de Groot N.N."/>
        </authorList>
    </citation>
    <scope>NUCLEOTIDE SEQUENCE [LARGE SCALE GENOMIC DNA]</scope>
    <source>
        <strain evidence="1 2">DSM 8423</strain>
    </source>
</reference>
<dbReference type="Proteomes" id="UP000198744">
    <property type="component" value="Unassembled WGS sequence"/>
</dbReference>
<gene>
    <name evidence="1" type="ORF">SAMN04489760_1476</name>
</gene>
<name>A0A1H8B6L6_9BACT</name>
<sequence length="82" mass="9377">MKARTFLGFDKIDKNGFDLLKKILGDQEGNSLFLKLLIAIAGLIQSHTQGWTGSATLRQHKPYRMDLLDILQELLDFFSSFF</sequence>
<proteinExistence type="predicted"/>
<keyword evidence="2" id="KW-1185">Reference proteome</keyword>